<dbReference type="PANTHER" id="PTHR40730:SF3">
    <property type="entry name" value="HTH CRO_C1-TYPE DOMAIN-CONTAINING PROTEIN"/>
    <property type="match status" value="1"/>
</dbReference>
<gene>
    <name evidence="1" type="ORF">ENO04_02710</name>
</gene>
<accession>A0A7C1E5D2</accession>
<dbReference type="EMBL" id="DSDY01000092">
    <property type="protein sequence ID" value="HDS10523.1"/>
    <property type="molecule type" value="Genomic_DNA"/>
</dbReference>
<evidence type="ECO:0008006" key="2">
    <source>
        <dbReference type="Google" id="ProtNLM"/>
    </source>
</evidence>
<comment type="caution">
    <text evidence="1">The sequence shown here is derived from an EMBL/GenBank/DDBJ whole genome shotgun (WGS) entry which is preliminary data.</text>
</comment>
<sequence>MRYIFPCELAARRVVPSIRAGLVTVLRHKGYNYYQISKLLNLTPAAVSQYVSKKRGGKIVDLMLKDQEIMRKLELISELIIKGESEAVNSEICSLCELVRRKYPEMIRTFPY</sequence>
<dbReference type="AlphaFoldDB" id="A0A7C1E5D2"/>
<evidence type="ECO:0000313" key="1">
    <source>
        <dbReference type="EMBL" id="HDS10523.1"/>
    </source>
</evidence>
<dbReference type="PANTHER" id="PTHR40730">
    <property type="entry name" value="TRANSCRIPTIONAL REGULATOR PROTEIN-LIKE PROTEIN"/>
    <property type="match status" value="1"/>
</dbReference>
<organism evidence="1">
    <name type="scientific">Fervidicoccus fontis</name>
    <dbReference type="NCBI Taxonomy" id="683846"/>
    <lineage>
        <taxon>Archaea</taxon>
        <taxon>Thermoproteota</taxon>
        <taxon>Thermoprotei</taxon>
        <taxon>Fervidicoccales</taxon>
        <taxon>Fervidicoccaceae</taxon>
        <taxon>Fervidicoccus</taxon>
    </lineage>
</organism>
<proteinExistence type="predicted"/>
<name>A0A7C1E5D2_9CREN</name>
<protein>
    <recommendedName>
        <fullName evidence="2">Transcriptional regulator</fullName>
    </recommendedName>
</protein>
<reference evidence="1" key="1">
    <citation type="journal article" date="2020" name="mSystems">
        <title>Genome- and Community-Level Interaction Insights into Carbon Utilization and Element Cycling Functions of Hydrothermarchaeota in Hydrothermal Sediment.</title>
        <authorList>
            <person name="Zhou Z."/>
            <person name="Liu Y."/>
            <person name="Xu W."/>
            <person name="Pan J."/>
            <person name="Luo Z.H."/>
            <person name="Li M."/>
        </authorList>
    </citation>
    <scope>NUCLEOTIDE SEQUENCE [LARGE SCALE GENOMIC DNA]</scope>
    <source>
        <strain evidence="1">SpSt-123</strain>
    </source>
</reference>